<dbReference type="InterPro" id="IPR008902">
    <property type="entry name" value="Rhamnosid_concanavalin"/>
</dbReference>
<dbReference type="Gene3D" id="2.60.40.10">
    <property type="entry name" value="Immunoglobulins"/>
    <property type="match status" value="1"/>
</dbReference>
<dbReference type="InterPro" id="IPR012341">
    <property type="entry name" value="6hp_glycosidase-like_sf"/>
</dbReference>
<dbReference type="InterPro" id="IPR013737">
    <property type="entry name" value="Bac_rhamnosid_N"/>
</dbReference>
<evidence type="ECO:0000313" key="9">
    <source>
        <dbReference type="Proteomes" id="UP001284601"/>
    </source>
</evidence>
<comment type="caution">
    <text evidence="8">The sequence shown here is derived from an EMBL/GenBank/DDBJ whole genome shotgun (WGS) entry which is preliminary data.</text>
</comment>
<comment type="catalytic activity">
    <reaction evidence="1">
        <text>Hydrolysis of terminal non-reducing alpha-L-rhamnose residues in alpha-L-rhamnosides.</text>
        <dbReference type="EC" id="3.2.1.40"/>
    </reaction>
</comment>
<dbReference type="PANTHER" id="PTHR33307:SF6">
    <property type="entry name" value="ALPHA-RHAMNOSIDASE (EUROFUNG)-RELATED"/>
    <property type="match status" value="1"/>
</dbReference>
<reference evidence="8 9" key="2">
    <citation type="submission" date="2023-10" db="EMBL/GenBank/DDBJ databases">
        <authorList>
            <person name="Han X.F."/>
        </authorList>
    </citation>
    <scope>NUCLEOTIDE SEQUENCE [LARGE SCALE GENOMIC DNA]</scope>
    <source>
        <strain evidence="8 9">KCTC 39840</strain>
    </source>
</reference>
<gene>
    <name evidence="8" type="ORF">R7226_00265</name>
</gene>
<dbReference type="InterPro" id="IPR013783">
    <property type="entry name" value="Ig-like_fold"/>
</dbReference>
<sequence>MGELRGERLRCERLVDPLAIAAAAPRLSWIAAPAGEGGGAGRGARQTSYRVRAAATRAALLAGEQLIWDSGRVVSGDALAVAWGGRPLAPGERVVWDVTLWDQHGEAGPRSVPASFAAAPEEWGGAQWIGHGHPWAEHTPASGAELDPLHNMGMTSALLRTRFALSGAPVVRATAYATARGLYRLRLNGARVGDHELAPGWTDYRRRIHYQAFDVTDHLRDGDNALGVELGEGWYAGYVGWMMKKAGGHYGQRPSALVQLVIEHADGTLTRIVSDASWRGTRGPRLYSDLQHGERYDARDAERGWDDSGFDHSRWQAVVVHAPPERALLQPQPCEPARVTRELPAVALSEPQPGRWIFDLGQNMVGWARLRAAGPRGTTITLRFGEMLAADGTLYAENLRTAAQRDTFVLSGDPSGGAESFEPAFTVHGFRFVEVSGLAERPRLEDLTGRVVHSDAPWAGAFACSDELLNALARNAEWGQRGNFLSIPTDCPQRDERLGWLADTQVFAATALRNMDCTAFLAKWLQDVRDAQADDGAFPDVAPLPPDYDVLSHGAPGWGDAGVIVPWLVWQASGDRRVLEQAYPSMERWMAHIAEGNRDYVRRNALYNSYGDWLNVDAVTDKALLATAYWALDARLLAEIARDLGRMEREVARWQALHARVAAAFRATWLDGDGRLRSEVATQTACLLALHAELLDGEAQRAAVAAQLADDVLARGRHLSTGFLGTGLLCPVLTEHGYAELAYDLALADTAPSWGAQVRAGATTTWERWDGWSEADGFASPNMNSFNHYAFGAIGEWLHRHVAGLDQEPGSAGWAHVRIRPFPDPRLSWARAEHASPRGPVRSGWELVDDELALDVEIPPGARATVHVPAADPAQVREGGRPLADAPGVVLAGAADGRVLVEVPAGRYVFTAPLLGALQHTTSPHR</sequence>
<dbReference type="Gene3D" id="1.50.10.10">
    <property type="match status" value="1"/>
</dbReference>
<reference evidence="9" key="1">
    <citation type="submission" date="2023-07" db="EMBL/GenBank/DDBJ databases">
        <title>Conexibacter stalactiti sp. nov., isolated from stalactites in a lava cave and emended description of the genus Conexibacter.</title>
        <authorList>
            <person name="Lee S.D."/>
        </authorList>
    </citation>
    <scope>NUCLEOTIDE SEQUENCE [LARGE SCALE GENOMIC DNA]</scope>
    <source>
        <strain evidence="9">KCTC 39840</strain>
    </source>
</reference>
<evidence type="ECO:0000256" key="3">
    <source>
        <dbReference type="ARBA" id="ARBA00022801"/>
    </source>
</evidence>
<protein>
    <recommendedName>
        <fullName evidence="2">alpha-L-rhamnosidase</fullName>
        <ecNumber evidence="2">3.2.1.40</ecNumber>
    </recommendedName>
</protein>
<name>A0ABU4HHG5_9ACTN</name>
<feature type="domain" description="Alpha-L-rhamnosidase six-hairpin glycosidase" evidence="6">
    <location>
        <begin position="459"/>
        <end position="802"/>
    </location>
</feature>
<feature type="domain" description="Alpha-L-rhamnosidase C-terminal" evidence="7">
    <location>
        <begin position="809"/>
        <end position="878"/>
    </location>
</feature>
<dbReference type="InterPro" id="IPR016007">
    <property type="entry name" value="Alpha_rhamnosid"/>
</dbReference>
<keyword evidence="9" id="KW-1185">Reference proteome</keyword>
<dbReference type="InterPro" id="IPR035396">
    <property type="entry name" value="Bac_rhamnosid6H"/>
</dbReference>
<evidence type="ECO:0000259" key="7">
    <source>
        <dbReference type="Pfam" id="PF17390"/>
    </source>
</evidence>
<dbReference type="PANTHER" id="PTHR33307">
    <property type="entry name" value="ALPHA-RHAMNOSIDASE (EUROFUNG)"/>
    <property type="match status" value="1"/>
</dbReference>
<feature type="domain" description="Bacterial alpha-L-rhamnosidase N-terminal" evidence="5">
    <location>
        <begin position="170"/>
        <end position="340"/>
    </location>
</feature>
<evidence type="ECO:0000256" key="2">
    <source>
        <dbReference type="ARBA" id="ARBA00012652"/>
    </source>
</evidence>
<evidence type="ECO:0000259" key="5">
    <source>
        <dbReference type="Pfam" id="PF08531"/>
    </source>
</evidence>
<proteinExistence type="predicted"/>
<dbReference type="EC" id="3.2.1.40" evidence="2"/>
<dbReference type="Pfam" id="PF17389">
    <property type="entry name" value="Bac_rhamnosid6H"/>
    <property type="match status" value="1"/>
</dbReference>
<evidence type="ECO:0000313" key="8">
    <source>
        <dbReference type="EMBL" id="MDW5592748.1"/>
    </source>
</evidence>
<dbReference type="EMBL" id="JAWSTH010000001">
    <property type="protein sequence ID" value="MDW5592748.1"/>
    <property type="molecule type" value="Genomic_DNA"/>
</dbReference>
<dbReference type="Pfam" id="PF05592">
    <property type="entry name" value="Bac_rhamnosid"/>
    <property type="match status" value="1"/>
</dbReference>
<dbReference type="Gene3D" id="2.60.420.10">
    <property type="entry name" value="Maltose phosphorylase, domain 3"/>
    <property type="match status" value="1"/>
</dbReference>
<accession>A0ABU4HHG5</accession>
<dbReference type="Proteomes" id="UP001284601">
    <property type="component" value="Unassembled WGS sequence"/>
</dbReference>
<dbReference type="PIRSF" id="PIRSF010631">
    <property type="entry name" value="A-rhamnsds"/>
    <property type="match status" value="1"/>
</dbReference>
<keyword evidence="3 8" id="KW-0378">Hydrolase</keyword>
<evidence type="ECO:0000259" key="4">
    <source>
        <dbReference type="Pfam" id="PF05592"/>
    </source>
</evidence>
<evidence type="ECO:0000259" key="6">
    <source>
        <dbReference type="Pfam" id="PF17389"/>
    </source>
</evidence>
<dbReference type="Pfam" id="PF25788">
    <property type="entry name" value="Ig_Rha78A_N"/>
    <property type="match status" value="1"/>
</dbReference>
<feature type="domain" description="Alpha-L-rhamnosidase concanavalin-like" evidence="4">
    <location>
        <begin position="352"/>
        <end position="453"/>
    </location>
</feature>
<evidence type="ECO:0000256" key="1">
    <source>
        <dbReference type="ARBA" id="ARBA00001445"/>
    </source>
</evidence>
<dbReference type="InterPro" id="IPR035398">
    <property type="entry name" value="Bac_rhamnosid_C"/>
</dbReference>
<dbReference type="SUPFAM" id="SSF48208">
    <property type="entry name" value="Six-hairpin glycosidases"/>
    <property type="match status" value="1"/>
</dbReference>
<dbReference type="Gene3D" id="2.60.120.260">
    <property type="entry name" value="Galactose-binding domain-like"/>
    <property type="match status" value="2"/>
</dbReference>
<dbReference type="InterPro" id="IPR008928">
    <property type="entry name" value="6-hairpin_glycosidase_sf"/>
</dbReference>
<dbReference type="Pfam" id="PF17390">
    <property type="entry name" value="Bac_rhamnosid_C"/>
    <property type="match status" value="1"/>
</dbReference>
<dbReference type="Pfam" id="PF08531">
    <property type="entry name" value="Bac_rhamnosid_N"/>
    <property type="match status" value="1"/>
</dbReference>
<dbReference type="RefSeq" id="WP_318595007.1">
    <property type="nucleotide sequence ID" value="NZ_JAWSTH010000001.1"/>
</dbReference>
<organism evidence="8 9">
    <name type="scientific">Conexibacter stalactiti</name>
    <dbReference type="NCBI Taxonomy" id="1940611"/>
    <lineage>
        <taxon>Bacteria</taxon>
        <taxon>Bacillati</taxon>
        <taxon>Actinomycetota</taxon>
        <taxon>Thermoleophilia</taxon>
        <taxon>Solirubrobacterales</taxon>
        <taxon>Conexibacteraceae</taxon>
        <taxon>Conexibacter</taxon>
    </lineage>
</organism>
<dbReference type="GO" id="GO:0016787">
    <property type="term" value="F:hydrolase activity"/>
    <property type="evidence" value="ECO:0007669"/>
    <property type="project" value="UniProtKB-KW"/>
</dbReference>